<dbReference type="Gene3D" id="2.30.110.10">
    <property type="entry name" value="Electron Transport, Fmn-binding Protein, Chain A"/>
    <property type="match status" value="1"/>
</dbReference>
<sequence length="150" mass="16136">MDTGDDGLEVLDPTACRALLGTVPVGRLAWAEPDGHVELRLVNVGVDGDDLVFRVADGPLLDAVRDGRPLTVEADRIEPALRTGWSVAAVGYGVEDPTGAAEGRVTPWARGPHPWTVRLRPQQITGRRVRLVPGEVVVVRLPREDGDVEP</sequence>
<dbReference type="Proteomes" id="UP001500457">
    <property type="component" value="Unassembled WGS sequence"/>
</dbReference>
<protein>
    <submittedName>
        <fullName evidence="1">Pyridoxamine 5'-phosphate oxidase family protein</fullName>
    </submittedName>
</protein>
<keyword evidence="2" id="KW-1185">Reference proteome</keyword>
<dbReference type="RefSeq" id="WP_274231429.1">
    <property type="nucleotide sequence ID" value="NZ_BAABHQ010000020.1"/>
</dbReference>
<dbReference type="InterPro" id="IPR024747">
    <property type="entry name" value="Pyridox_Oxase-rel"/>
</dbReference>
<accession>A0ABP9EZX3</accession>
<proteinExistence type="predicted"/>
<organism evidence="1 2">
    <name type="scientific">Actinomycetospora straminea</name>
    <dbReference type="NCBI Taxonomy" id="663607"/>
    <lineage>
        <taxon>Bacteria</taxon>
        <taxon>Bacillati</taxon>
        <taxon>Actinomycetota</taxon>
        <taxon>Actinomycetes</taxon>
        <taxon>Pseudonocardiales</taxon>
        <taxon>Pseudonocardiaceae</taxon>
        <taxon>Actinomycetospora</taxon>
    </lineage>
</organism>
<reference evidence="2" key="1">
    <citation type="journal article" date="2019" name="Int. J. Syst. Evol. Microbiol.">
        <title>The Global Catalogue of Microorganisms (GCM) 10K type strain sequencing project: providing services to taxonomists for standard genome sequencing and annotation.</title>
        <authorList>
            <consortium name="The Broad Institute Genomics Platform"/>
            <consortium name="The Broad Institute Genome Sequencing Center for Infectious Disease"/>
            <person name="Wu L."/>
            <person name="Ma J."/>
        </authorList>
    </citation>
    <scope>NUCLEOTIDE SEQUENCE [LARGE SCALE GENOMIC DNA]</scope>
    <source>
        <strain evidence="2">JCM 17983</strain>
    </source>
</reference>
<dbReference type="SUPFAM" id="SSF50475">
    <property type="entry name" value="FMN-binding split barrel"/>
    <property type="match status" value="1"/>
</dbReference>
<evidence type="ECO:0000313" key="2">
    <source>
        <dbReference type="Proteomes" id="UP001500457"/>
    </source>
</evidence>
<comment type="caution">
    <text evidence="1">The sequence shown here is derived from an EMBL/GenBank/DDBJ whole genome shotgun (WGS) entry which is preliminary data.</text>
</comment>
<evidence type="ECO:0000313" key="1">
    <source>
        <dbReference type="EMBL" id="GAA4891254.1"/>
    </source>
</evidence>
<dbReference type="EMBL" id="BAABHQ010000020">
    <property type="protein sequence ID" value="GAA4891254.1"/>
    <property type="molecule type" value="Genomic_DNA"/>
</dbReference>
<name>A0ABP9EZX3_9PSEU</name>
<dbReference type="InterPro" id="IPR012349">
    <property type="entry name" value="Split_barrel_FMN-bd"/>
</dbReference>
<dbReference type="Pfam" id="PF12900">
    <property type="entry name" value="Pyridox_ox_2"/>
    <property type="match status" value="1"/>
</dbReference>
<gene>
    <name evidence="1" type="ORF">GCM10023203_51050</name>
</gene>